<keyword evidence="3" id="KW-1185">Reference proteome</keyword>
<gene>
    <name evidence="2" type="ORF">SPRG_13047</name>
</gene>
<sequence length="94" mass="9900">MMTFDSATLGSAEALLLLSNNLLLLGPLVFSLGAMVVRASLCSQVVLLHCDADTLSSNLLVLGPLVVSLGMMVLRASICSQVVLLQYYDADSIV</sequence>
<evidence type="ECO:0000313" key="3">
    <source>
        <dbReference type="Proteomes" id="UP000030745"/>
    </source>
</evidence>
<keyword evidence="1" id="KW-1133">Transmembrane helix</keyword>
<dbReference type="Proteomes" id="UP000030745">
    <property type="component" value="Unassembled WGS sequence"/>
</dbReference>
<dbReference type="EMBL" id="KK583282">
    <property type="protein sequence ID" value="KDO21708.1"/>
    <property type="molecule type" value="Genomic_DNA"/>
</dbReference>
<name>A0A067BTZ4_SAPPC</name>
<feature type="transmembrane region" description="Helical" evidence="1">
    <location>
        <begin position="24"/>
        <end position="47"/>
    </location>
</feature>
<keyword evidence="1" id="KW-0472">Membrane</keyword>
<dbReference type="VEuPathDB" id="FungiDB:SPRG_13047"/>
<proteinExistence type="predicted"/>
<accession>A0A067BTZ4</accession>
<organism evidence="2 3">
    <name type="scientific">Saprolegnia parasitica (strain CBS 223.65)</name>
    <dbReference type="NCBI Taxonomy" id="695850"/>
    <lineage>
        <taxon>Eukaryota</taxon>
        <taxon>Sar</taxon>
        <taxon>Stramenopiles</taxon>
        <taxon>Oomycota</taxon>
        <taxon>Saprolegniomycetes</taxon>
        <taxon>Saprolegniales</taxon>
        <taxon>Saprolegniaceae</taxon>
        <taxon>Saprolegnia</taxon>
    </lineage>
</organism>
<evidence type="ECO:0000313" key="2">
    <source>
        <dbReference type="EMBL" id="KDO21708.1"/>
    </source>
</evidence>
<keyword evidence="1" id="KW-0812">Transmembrane</keyword>
<dbReference type="RefSeq" id="XP_012207629.1">
    <property type="nucleotide sequence ID" value="XM_012352239.1"/>
</dbReference>
<protein>
    <submittedName>
        <fullName evidence="2">Uncharacterized protein</fullName>
    </submittedName>
</protein>
<dbReference type="GeneID" id="24134954"/>
<feature type="transmembrane region" description="Helical" evidence="1">
    <location>
        <begin position="59"/>
        <end position="78"/>
    </location>
</feature>
<dbReference type="KEGG" id="spar:SPRG_13047"/>
<evidence type="ECO:0000256" key="1">
    <source>
        <dbReference type="SAM" id="Phobius"/>
    </source>
</evidence>
<reference evidence="2 3" key="1">
    <citation type="journal article" date="2013" name="PLoS Genet.">
        <title>Distinctive expansion of potential virulence genes in the genome of the oomycete fish pathogen Saprolegnia parasitica.</title>
        <authorList>
            <person name="Jiang R.H."/>
            <person name="de Bruijn I."/>
            <person name="Haas B.J."/>
            <person name="Belmonte R."/>
            <person name="Lobach L."/>
            <person name="Christie J."/>
            <person name="van den Ackerveken G."/>
            <person name="Bottin A."/>
            <person name="Bulone V."/>
            <person name="Diaz-Moreno S.M."/>
            <person name="Dumas B."/>
            <person name="Fan L."/>
            <person name="Gaulin E."/>
            <person name="Govers F."/>
            <person name="Grenville-Briggs L.J."/>
            <person name="Horner N.R."/>
            <person name="Levin J.Z."/>
            <person name="Mammella M."/>
            <person name="Meijer H.J."/>
            <person name="Morris P."/>
            <person name="Nusbaum C."/>
            <person name="Oome S."/>
            <person name="Phillips A.J."/>
            <person name="van Rooyen D."/>
            <person name="Rzeszutek E."/>
            <person name="Saraiva M."/>
            <person name="Secombes C.J."/>
            <person name="Seidl M.F."/>
            <person name="Snel B."/>
            <person name="Stassen J.H."/>
            <person name="Sykes S."/>
            <person name="Tripathy S."/>
            <person name="van den Berg H."/>
            <person name="Vega-Arreguin J.C."/>
            <person name="Wawra S."/>
            <person name="Young S.K."/>
            <person name="Zeng Q."/>
            <person name="Dieguez-Uribeondo J."/>
            <person name="Russ C."/>
            <person name="Tyler B.M."/>
            <person name="van West P."/>
        </authorList>
    </citation>
    <scope>NUCLEOTIDE SEQUENCE [LARGE SCALE GENOMIC DNA]</scope>
    <source>
        <strain evidence="2 3">CBS 223.65</strain>
    </source>
</reference>
<dbReference type="AlphaFoldDB" id="A0A067BTZ4"/>